<proteinExistence type="predicted"/>
<evidence type="ECO:0000313" key="1">
    <source>
        <dbReference type="EMBL" id="QQN55542.1"/>
    </source>
</evidence>
<name>A0A7T7ZUZ2_9FIRM</name>
<reference evidence="1 2" key="1">
    <citation type="submission" date="2020-12" db="EMBL/GenBank/DDBJ databases">
        <title>FDA dAtabase for Regulatory Grade micrObial Sequences (FDA-ARGOS): Supporting development and validation of Infectious Disease Dx tests.</title>
        <authorList>
            <person name="Sproer C."/>
            <person name="Gronow S."/>
            <person name="Severitt S."/>
            <person name="Schroder I."/>
            <person name="Tallon L."/>
            <person name="Sadzewicz L."/>
            <person name="Zhao X."/>
            <person name="Boylan J."/>
            <person name="Ott S."/>
            <person name="Bowen H."/>
            <person name="Vavikolanu K."/>
            <person name="Mehta A."/>
            <person name="Aluvathingal J."/>
            <person name="Nadendla S."/>
            <person name="Lowell S."/>
            <person name="Myers T."/>
            <person name="Yan Y."/>
            <person name="Sichtig H."/>
        </authorList>
    </citation>
    <scope>NUCLEOTIDE SEQUENCE [LARGE SCALE GENOMIC DNA]</scope>
    <source>
        <strain evidence="1 2">FDAARGOS_989</strain>
    </source>
</reference>
<gene>
    <name evidence="1" type="ORF">I6H46_06400</name>
</gene>
<evidence type="ECO:0000313" key="2">
    <source>
        <dbReference type="Proteomes" id="UP000595871"/>
    </source>
</evidence>
<keyword evidence="2" id="KW-1185">Reference proteome</keyword>
<accession>A0A7T7ZUZ2</accession>
<protein>
    <submittedName>
        <fullName evidence="1">Uncharacterized protein</fullName>
    </submittedName>
</protein>
<dbReference type="KEGG" id="aob:I6H46_06400"/>
<dbReference type="EMBL" id="CP067016">
    <property type="protein sequence ID" value="QQN55542.1"/>
    <property type="molecule type" value="Genomic_DNA"/>
</dbReference>
<sequence>MYYIKENIDNLKNILTNKIDPRGILYPNGSKKYTESLYEKSIFSALINDYYCQFLENYLKYNKKKR</sequence>
<organism evidence="1 2">
    <name type="scientific">Anaerococcus obesiensis</name>
    <dbReference type="NCBI Taxonomy" id="1287640"/>
    <lineage>
        <taxon>Bacteria</taxon>
        <taxon>Bacillati</taxon>
        <taxon>Bacillota</taxon>
        <taxon>Tissierellia</taxon>
        <taxon>Tissierellales</taxon>
        <taxon>Peptoniphilaceae</taxon>
        <taxon>Anaerococcus</taxon>
    </lineage>
</organism>
<dbReference type="Proteomes" id="UP000595871">
    <property type="component" value="Chromosome"/>
</dbReference>
<dbReference type="RefSeq" id="WP_200225668.1">
    <property type="nucleotide sequence ID" value="NZ_CP067016.1"/>
</dbReference>
<dbReference type="AlphaFoldDB" id="A0A7T7ZUZ2"/>